<dbReference type="InterPro" id="IPR011051">
    <property type="entry name" value="RmlC_Cupin_sf"/>
</dbReference>
<dbReference type="Gene3D" id="2.60.120.10">
    <property type="entry name" value="Jelly Rolls"/>
    <property type="match status" value="1"/>
</dbReference>
<gene>
    <name evidence="8" type="ORF">J2750_000585</name>
</gene>
<dbReference type="AlphaFoldDB" id="A0AA90TXX9"/>
<dbReference type="EC" id="5.3.1.9" evidence="3"/>
<organism evidence="8 9">
    <name type="scientific">Methanococcoides alaskense</name>
    <dbReference type="NCBI Taxonomy" id="325778"/>
    <lineage>
        <taxon>Archaea</taxon>
        <taxon>Methanobacteriati</taxon>
        <taxon>Methanobacteriota</taxon>
        <taxon>Stenosarchaea group</taxon>
        <taxon>Methanomicrobia</taxon>
        <taxon>Methanosarcinales</taxon>
        <taxon>Methanosarcinaceae</taxon>
        <taxon>Methanococcoides</taxon>
    </lineage>
</organism>
<dbReference type="InterPro" id="IPR010551">
    <property type="entry name" value="G6P_isomerase_prok"/>
</dbReference>
<keyword evidence="4" id="KW-0312">Gluconeogenesis</keyword>
<dbReference type="GO" id="GO:0006094">
    <property type="term" value="P:gluconeogenesis"/>
    <property type="evidence" value="ECO:0007669"/>
    <property type="project" value="UniProtKB-KW"/>
</dbReference>
<keyword evidence="8" id="KW-0413">Isomerase</keyword>
<dbReference type="SUPFAM" id="SSF51182">
    <property type="entry name" value="RmlC-like cupins"/>
    <property type="match status" value="1"/>
</dbReference>
<reference evidence="8 9" key="1">
    <citation type="submission" date="2023-07" db="EMBL/GenBank/DDBJ databases">
        <title>Genomic Encyclopedia of Type Strains, Phase IV (KMG-IV): sequencing the most valuable type-strain genomes for metagenomic binning, comparative biology and taxonomic classification.</title>
        <authorList>
            <person name="Goeker M."/>
        </authorList>
    </citation>
    <scope>NUCLEOTIDE SEQUENCE [LARGE SCALE GENOMIC DNA]</scope>
    <source>
        <strain evidence="8 9">DSM 17273</strain>
    </source>
</reference>
<keyword evidence="9" id="KW-1185">Reference proteome</keyword>
<feature type="domain" description="Glucose-6-phosphate isomerase prokaryote" evidence="7">
    <location>
        <begin position="63"/>
        <end position="230"/>
    </location>
</feature>
<name>A0AA90TXX9_9EURY</name>
<evidence type="ECO:0000313" key="9">
    <source>
        <dbReference type="Proteomes" id="UP001185015"/>
    </source>
</evidence>
<keyword evidence="5" id="KW-0324">Glycolysis</keyword>
<evidence type="ECO:0000256" key="2">
    <source>
        <dbReference type="ARBA" id="ARBA00006542"/>
    </source>
</evidence>
<dbReference type="InterPro" id="IPR014710">
    <property type="entry name" value="RmlC-like_jellyroll"/>
</dbReference>
<protein>
    <recommendedName>
        <fullName evidence="3">glucose-6-phosphate isomerase</fullName>
        <ecNumber evidence="3">5.3.1.9</ecNumber>
    </recommendedName>
</protein>
<evidence type="ECO:0000259" key="7">
    <source>
        <dbReference type="Pfam" id="PF06560"/>
    </source>
</evidence>
<dbReference type="EMBL" id="JAVDQI010000001">
    <property type="protein sequence ID" value="MDR6222153.1"/>
    <property type="molecule type" value="Genomic_DNA"/>
</dbReference>
<sequence>MGHKVELGGVEMQPDIGMLHDMNVGNVAEVQLLTGHSCYLKGDIMGYTIEFGGVERQPNIRMLHDMKEVVYDHEWFGSVDDMELYYMFRHLSLSEEDLKIINKSHLRYDITVIPPAMFGSEFIKTAGHYHPNVPGQEISYPEVYQVLEGEATYILQKHVGDDVVDTVVIKAKKGDIALIPPDYGHVTVNASDEILKMANWVCCDFSSSYAPFRDMEGGAYYLLESGFMKNHHYENLPEIRYITPTDIPEFGLFCGRDMYDLVNDTEKLEFLKSPQNFAGVFESIINV</sequence>
<evidence type="ECO:0000256" key="3">
    <source>
        <dbReference type="ARBA" id="ARBA00011952"/>
    </source>
</evidence>
<dbReference type="GO" id="GO:0006096">
    <property type="term" value="P:glycolytic process"/>
    <property type="evidence" value="ECO:0007669"/>
    <property type="project" value="UniProtKB-KW"/>
</dbReference>
<evidence type="ECO:0000256" key="5">
    <source>
        <dbReference type="ARBA" id="ARBA00023152"/>
    </source>
</evidence>
<evidence type="ECO:0000256" key="6">
    <source>
        <dbReference type="ARBA" id="ARBA00029321"/>
    </source>
</evidence>
<comment type="pathway">
    <text evidence="1">Carbohydrate degradation; glycolysis; D-glyceraldehyde 3-phosphate and glycerone phosphate from D-glucose: step 2/4.</text>
</comment>
<dbReference type="GO" id="GO:0005737">
    <property type="term" value="C:cytoplasm"/>
    <property type="evidence" value="ECO:0007669"/>
    <property type="project" value="InterPro"/>
</dbReference>
<proteinExistence type="inferred from homology"/>
<comment type="caution">
    <text evidence="8">The sequence shown here is derived from an EMBL/GenBank/DDBJ whole genome shotgun (WGS) entry which is preliminary data.</text>
</comment>
<evidence type="ECO:0000256" key="4">
    <source>
        <dbReference type="ARBA" id="ARBA00022432"/>
    </source>
</evidence>
<comment type="similarity">
    <text evidence="2">Belongs to the archaeal-type GPI family.</text>
</comment>
<dbReference type="Proteomes" id="UP001185015">
    <property type="component" value="Unassembled WGS sequence"/>
</dbReference>
<accession>A0AA90TXX9</accession>
<dbReference type="RefSeq" id="WP_374708516.1">
    <property type="nucleotide sequence ID" value="NZ_JAQFFK010000003.1"/>
</dbReference>
<dbReference type="Pfam" id="PF06560">
    <property type="entry name" value="GPI"/>
    <property type="match status" value="1"/>
</dbReference>
<dbReference type="CDD" id="cd02218">
    <property type="entry name" value="cupin_PGI"/>
    <property type="match status" value="1"/>
</dbReference>
<comment type="catalytic activity">
    <reaction evidence="6">
        <text>alpha-D-glucose 6-phosphate = beta-D-fructose 6-phosphate</text>
        <dbReference type="Rhea" id="RHEA:11816"/>
        <dbReference type="ChEBI" id="CHEBI:57634"/>
        <dbReference type="ChEBI" id="CHEBI:58225"/>
        <dbReference type="EC" id="5.3.1.9"/>
    </reaction>
</comment>
<evidence type="ECO:0000256" key="1">
    <source>
        <dbReference type="ARBA" id="ARBA00004926"/>
    </source>
</evidence>
<evidence type="ECO:0000313" key="8">
    <source>
        <dbReference type="EMBL" id="MDR6222153.1"/>
    </source>
</evidence>
<dbReference type="GO" id="GO:0004347">
    <property type="term" value="F:glucose-6-phosphate isomerase activity"/>
    <property type="evidence" value="ECO:0007669"/>
    <property type="project" value="UniProtKB-EC"/>
</dbReference>